<dbReference type="GO" id="GO:0008184">
    <property type="term" value="F:glycogen phosphorylase activity"/>
    <property type="evidence" value="ECO:0007669"/>
    <property type="project" value="InterPro"/>
</dbReference>
<keyword evidence="3" id="KW-1185">Reference proteome</keyword>
<evidence type="ECO:0000313" key="2">
    <source>
        <dbReference type="EMBL" id="TLP38467.1"/>
    </source>
</evidence>
<dbReference type="AlphaFoldDB" id="A0A5R8Y129"/>
<protein>
    <submittedName>
        <fullName evidence="2">Alpha-glucan family phosphorylase</fullName>
    </submittedName>
</protein>
<organism evidence="2 3">
    <name type="scientific">Arcobacter arenosus</name>
    <dbReference type="NCBI Taxonomy" id="2576037"/>
    <lineage>
        <taxon>Bacteria</taxon>
        <taxon>Pseudomonadati</taxon>
        <taxon>Campylobacterota</taxon>
        <taxon>Epsilonproteobacteria</taxon>
        <taxon>Campylobacterales</taxon>
        <taxon>Arcobacteraceae</taxon>
        <taxon>Arcobacter</taxon>
    </lineage>
</organism>
<dbReference type="InterPro" id="IPR011834">
    <property type="entry name" value="Agluc_phsphrylas"/>
</dbReference>
<dbReference type="GO" id="GO:0005975">
    <property type="term" value="P:carbohydrate metabolic process"/>
    <property type="evidence" value="ECO:0007669"/>
    <property type="project" value="InterPro"/>
</dbReference>
<evidence type="ECO:0000256" key="1">
    <source>
        <dbReference type="ARBA" id="ARBA00006047"/>
    </source>
</evidence>
<evidence type="ECO:0000313" key="3">
    <source>
        <dbReference type="Proteomes" id="UP000308901"/>
    </source>
</evidence>
<dbReference type="Pfam" id="PF00343">
    <property type="entry name" value="Phosphorylase"/>
    <property type="match status" value="1"/>
</dbReference>
<accession>A0A5R8Y129</accession>
<name>A0A5R8Y129_9BACT</name>
<dbReference type="PANTHER" id="PTHR42655">
    <property type="entry name" value="GLYCOGEN PHOSPHORYLASE"/>
    <property type="match status" value="1"/>
</dbReference>
<sequence length="546" mass="62930">MSYLHSYEIDKKYSKSVAYFSMEFAIHQALKIYSGGLGFLAGSHMRSAYDLKQNVVGIGMLWSYGYYDQGRDEDRYLKVEFRRKRYYFLEDLNVSVTVDINGKPVIVKAYLVPSELFNSAPLILLSTDVEGNDYLARTITHKLYDQNNETRVAQEIVLGIGGAKILEALKYEPDIYHMNEGHSLPMAFELLNRFKDAREVKKRLVFTTHTPETAGNEEHNIYMLDRMGFFAGSQLHEVRDVTGIQGDSFSLTVGALKLAKIANGVSKIHGEVANEMWKDVEGRCEIIAITNAQNRRYWSDKTLMKALDEHEDFELDARKKHLKKMLFVEVANQTGKMFDPDVLTIVWARRFAEYKRPGLLKYDLQRFENLIKNQKHPVQIIWAGKPYPFDNLAINIFNDLNYMARAYKNVAILVGYELDLSMKLKKGCDVWLNNPRVTREASGTSGMSAAMNGTVNLSIADGWHPEFCKEGVNSFTITTEGRGLPIEEQDRLDNKYLMDILEDKILPMYYEDKKQWIEIMKNSMNDVIPAFESGRMANEYYEKMYR</sequence>
<dbReference type="EMBL" id="VANU01000003">
    <property type="protein sequence ID" value="TLP38467.1"/>
    <property type="molecule type" value="Genomic_DNA"/>
</dbReference>
<dbReference type="Proteomes" id="UP000308901">
    <property type="component" value="Unassembled WGS sequence"/>
</dbReference>
<dbReference type="OrthoDB" id="7229284at2"/>
<comment type="caution">
    <text evidence="2">The sequence shown here is derived from an EMBL/GenBank/DDBJ whole genome shotgun (WGS) entry which is preliminary data.</text>
</comment>
<dbReference type="InterPro" id="IPR052182">
    <property type="entry name" value="Glycogen/Maltodextrin_Phosph"/>
</dbReference>
<gene>
    <name evidence="2" type="primary">glgP</name>
    <name evidence="2" type="ORF">FDK22_08330</name>
</gene>
<dbReference type="SUPFAM" id="SSF53756">
    <property type="entry name" value="UDP-Glycosyltransferase/glycogen phosphorylase"/>
    <property type="match status" value="1"/>
</dbReference>
<comment type="similarity">
    <text evidence="1">Belongs to the glycogen phosphorylase family.</text>
</comment>
<reference evidence="2 3" key="1">
    <citation type="submission" date="2019-05" db="EMBL/GenBank/DDBJ databases">
        <title>Arcobacter sp. nov., isolated from sea sediment.</title>
        <authorList>
            <person name="Kim W."/>
        </authorList>
    </citation>
    <scope>NUCLEOTIDE SEQUENCE [LARGE SCALE GENOMIC DNA]</scope>
    <source>
        <strain evidence="2 3">CAU 1517</strain>
    </source>
</reference>
<dbReference type="InterPro" id="IPR000811">
    <property type="entry name" value="Glyco_trans_35"/>
</dbReference>
<dbReference type="PANTHER" id="PTHR42655:SF1">
    <property type="entry name" value="GLYCOGEN PHOSPHORYLASE"/>
    <property type="match status" value="1"/>
</dbReference>
<dbReference type="RefSeq" id="WP_138152462.1">
    <property type="nucleotide sequence ID" value="NZ_VANU01000003.1"/>
</dbReference>
<dbReference type="Gene3D" id="3.40.50.2000">
    <property type="entry name" value="Glycogen Phosphorylase B"/>
    <property type="match status" value="2"/>
</dbReference>
<dbReference type="NCBIfam" id="TIGR02094">
    <property type="entry name" value="more_P_ylases"/>
    <property type="match status" value="2"/>
</dbReference>
<dbReference type="GO" id="GO:0030170">
    <property type="term" value="F:pyridoxal phosphate binding"/>
    <property type="evidence" value="ECO:0007669"/>
    <property type="project" value="InterPro"/>
</dbReference>
<proteinExistence type="inferred from homology"/>